<name>A0ABT5BDT8_9BACT</name>
<reference evidence="1 2" key="1">
    <citation type="submission" date="2022-11" db="EMBL/GenBank/DDBJ databases">
        <title>Minimal conservation of predation-associated metabolite biosynthetic gene clusters underscores biosynthetic potential of Myxococcota including descriptions for ten novel species: Archangium lansinium sp. nov., Myxococcus landrumus sp. nov., Nannocystis bai.</title>
        <authorList>
            <person name="Ahearne A."/>
            <person name="Stevens C."/>
            <person name="Dowd S."/>
        </authorList>
    </citation>
    <scope>NUCLEOTIDE SEQUENCE [LARGE SCALE GENOMIC DNA]</scope>
    <source>
        <strain evidence="1 2">NCELM</strain>
    </source>
</reference>
<dbReference type="Proteomes" id="UP001217838">
    <property type="component" value="Unassembled WGS sequence"/>
</dbReference>
<dbReference type="EMBL" id="JAQNDN010000019">
    <property type="protein sequence ID" value="MDC0672296.1"/>
    <property type="molecule type" value="Genomic_DNA"/>
</dbReference>
<dbReference type="RefSeq" id="WP_272003783.1">
    <property type="nucleotide sequence ID" value="NZ_JAQNDN010000019.1"/>
</dbReference>
<sequence>MRLSDWLAPIQQSLVRRGYPRTYLGGSSARELLDCILFDEPLALRDIDLYLVRDGSSGDLRSLCRDVEQGGHARVGRIREKRRANPDLPGDACYQHVVGEGAHLHAKGRPILSLNVLHRRGDLALNGLFDVDTTFLCIDNHQPLAEYALLAARHREDPGGLHAAGLILDPHHGYLAWRNKAPAIVHWQEVARCPAQQAFRMVRTLAKASRHCVPPDLLRGYEKIRRVANHDPVHELDQGFMKILGDTYWAEELGMLVELDVLSSLSGPLSELIGSLTPAALRRRVPELSTLSPRRLACTRMEGLLELLGAPSARELRERLLAVVPLVFGPED</sequence>
<protein>
    <recommendedName>
        <fullName evidence="3">Nucleotidyl transferase AbiEii toxin, Type IV TA system</fullName>
    </recommendedName>
</protein>
<organism evidence="1 2">
    <name type="scientific">Nannocystis radixulma</name>
    <dbReference type="NCBI Taxonomy" id="2995305"/>
    <lineage>
        <taxon>Bacteria</taxon>
        <taxon>Pseudomonadati</taxon>
        <taxon>Myxococcota</taxon>
        <taxon>Polyangia</taxon>
        <taxon>Nannocystales</taxon>
        <taxon>Nannocystaceae</taxon>
        <taxon>Nannocystis</taxon>
    </lineage>
</organism>
<evidence type="ECO:0000313" key="2">
    <source>
        <dbReference type="Proteomes" id="UP001217838"/>
    </source>
</evidence>
<comment type="caution">
    <text evidence="1">The sequence shown here is derived from an EMBL/GenBank/DDBJ whole genome shotgun (WGS) entry which is preliminary data.</text>
</comment>
<evidence type="ECO:0000313" key="1">
    <source>
        <dbReference type="EMBL" id="MDC0672296.1"/>
    </source>
</evidence>
<evidence type="ECO:0008006" key="3">
    <source>
        <dbReference type="Google" id="ProtNLM"/>
    </source>
</evidence>
<keyword evidence="2" id="KW-1185">Reference proteome</keyword>
<gene>
    <name evidence="1" type="ORF">POL58_31400</name>
</gene>
<accession>A0ABT5BDT8</accession>
<proteinExistence type="predicted"/>